<dbReference type="EMBL" id="CAJNOH010012062">
    <property type="protein sequence ID" value="CAF1531725.1"/>
    <property type="molecule type" value="Genomic_DNA"/>
</dbReference>
<evidence type="ECO:0000313" key="4">
    <source>
        <dbReference type="Proteomes" id="UP000663870"/>
    </source>
</evidence>
<proteinExistence type="predicted"/>
<feature type="signal peptide" evidence="1">
    <location>
        <begin position="1"/>
        <end position="22"/>
    </location>
</feature>
<name>A0A816FUK8_9BILA</name>
<dbReference type="AlphaFoldDB" id="A0A816FUK8"/>
<evidence type="ECO:0000256" key="1">
    <source>
        <dbReference type="SAM" id="SignalP"/>
    </source>
</evidence>
<gene>
    <name evidence="3" type="ORF">JXQ802_LOCUS56791</name>
    <name evidence="2" type="ORF">PYM288_LOCUS40214</name>
</gene>
<reference evidence="3" key="1">
    <citation type="submission" date="2021-02" db="EMBL/GenBank/DDBJ databases">
        <authorList>
            <person name="Nowell W R."/>
        </authorList>
    </citation>
    <scope>NUCLEOTIDE SEQUENCE</scope>
</reference>
<keyword evidence="4" id="KW-1185">Reference proteome</keyword>
<dbReference type="Proteomes" id="UP000663854">
    <property type="component" value="Unassembled WGS sequence"/>
</dbReference>
<protein>
    <submittedName>
        <fullName evidence="3">Uncharacterized protein</fullName>
    </submittedName>
</protein>
<evidence type="ECO:0000313" key="2">
    <source>
        <dbReference type="EMBL" id="CAF1531725.1"/>
    </source>
</evidence>
<evidence type="ECO:0000313" key="3">
    <source>
        <dbReference type="EMBL" id="CAF1665837.1"/>
    </source>
</evidence>
<dbReference type="Proteomes" id="UP000663870">
    <property type="component" value="Unassembled WGS sequence"/>
</dbReference>
<feature type="chain" id="PRO_5036412869" evidence="1">
    <location>
        <begin position="23"/>
        <end position="99"/>
    </location>
</feature>
<dbReference type="EMBL" id="CAJNOL010013931">
    <property type="protein sequence ID" value="CAF1665837.1"/>
    <property type="molecule type" value="Genomic_DNA"/>
</dbReference>
<comment type="caution">
    <text evidence="3">The sequence shown here is derived from an EMBL/GenBank/DDBJ whole genome shotgun (WGS) entry which is preliminary data.</text>
</comment>
<keyword evidence="1" id="KW-0732">Signal</keyword>
<accession>A0A816FUK8</accession>
<organism evidence="3 4">
    <name type="scientific">Rotaria sordida</name>
    <dbReference type="NCBI Taxonomy" id="392033"/>
    <lineage>
        <taxon>Eukaryota</taxon>
        <taxon>Metazoa</taxon>
        <taxon>Spiralia</taxon>
        <taxon>Gnathifera</taxon>
        <taxon>Rotifera</taxon>
        <taxon>Eurotatoria</taxon>
        <taxon>Bdelloidea</taxon>
        <taxon>Philodinida</taxon>
        <taxon>Philodinidae</taxon>
        <taxon>Rotaria</taxon>
    </lineage>
</organism>
<sequence length="99" mass="11334">MQAMSITIIIFLLTFLYIPNNATDRTADSIIYDNRVHTFLRKLTRQNENRSNATIQSCSFFDYDFSFLNQNNGTDYVGTDVGAITNMYKMNICGPVNDN</sequence>